<reference evidence="4 5" key="1">
    <citation type="submission" date="2018-03" db="EMBL/GenBank/DDBJ databases">
        <title>Genomic Encyclopedia of Type Strains, Phase III (KMG-III): the genomes of soil and plant-associated and newly described type strains.</title>
        <authorList>
            <person name="Whitman W."/>
        </authorList>
    </citation>
    <scope>NUCLEOTIDE SEQUENCE [LARGE SCALE GENOMIC DNA]</scope>
    <source>
        <strain evidence="4 5">CGMCC 1.12484</strain>
    </source>
</reference>
<dbReference type="Pfam" id="PF13426">
    <property type="entry name" value="PAS_9"/>
    <property type="match status" value="1"/>
</dbReference>
<dbReference type="InterPro" id="IPR029787">
    <property type="entry name" value="Nucleotide_cyclase"/>
</dbReference>
<evidence type="ECO:0000259" key="3">
    <source>
        <dbReference type="PROSITE" id="PS50887"/>
    </source>
</evidence>
<dbReference type="SUPFAM" id="SSF55073">
    <property type="entry name" value="Nucleotide cyclase"/>
    <property type="match status" value="1"/>
</dbReference>
<dbReference type="SUPFAM" id="SSF55781">
    <property type="entry name" value="GAF domain-like"/>
    <property type="match status" value="1"/>
</dbReference>
<dbReference type="SUPFAM" id="SSF55785">
    <property type="entry name" value="PYP-like sensor domain (PAS domain)"/>
    <property type="match status" value="1"/>
</dbReference>
<evidence type="ECO:0000313" key="5">
    <source>
        <dbReference type="Proteomes" id="UP000237983"/>
    </source>
</evidence>
<dbReference type="Gene3D" id="3.30.70.270">
    <property type="match status" value="1"/>
</dbReference>
<dbReference type="RefSeq" id="WP_106213078.1">
    <property type="nucleotide sequence ID" value="NZ_PVTL01000006.1"/>
</dbReference>
<comment type="caution">
    <text evidence="4">The sequence shown here is derived from an EMBL/GenBank/DDBJ whole genome shotgun (WGS) entry which is preliminary data.</text>
</comment>
<dbReference type="Pfam" id="PF00990">
    <property type="entry name" value="GGDEF"/>
    <property type="match status" value="1"/>
</dbReference>
<keyword evidence="5" id="KW-1185">Reference proteome</keyword>
<dbReference type="PANTHER" id="PTHR44757:SF2">
    <property type="entry name" value="BIOFILM ARCHITECTURE MAINTENANCE PROTEIN MBAA"/>
    <property type="match status" value="1"/>
</dbReference>
<evidence type="ECO:0000313" key="4">
    <source>
        <dbReference type="EMBL" id="PRY67460.1"/>
    </source>
</evidence>
<dbReference type="PROSITE" id="PS50887">
    <property type="entry name" value="GGDEF"/>
    <property type="match status" value="1"/>
</dbReference>
<dbReference type="InterPro" id="IPR035965">
    <property type="entry name" value="PAS-like_dom_sf"/>
</dbReference>
<dbReference type="OrthoDB" id="23692at2"/>
<protein>
    <submittedName>
        <fullName evidence="4">PAS domain S-box-containing protein/diguanylate cyclase (GGDEF)-like protein</fullName>
    </submittedName>
</protein>
<dbReference type="NCBIfam" id="TIGR00229">
    <property type="entry name" value="sensory_box"/>
    <property type="match status" value="1"/>
</dbReference>
<dbReference type="CDD" id="cd00130">
    <property type="entry name" value="PAS"/>
    <property type="match status" value="1"/>
</dbReference>
<dbReference type="EMBL" id="PVTL01000006">
    <property type="protein sequence ID" value="PRY67460.1"/>
    <property type="molecule type" value="Genomic_DNA"/>
</dbReference>
<dbReference type="InterPro" id="IPR000160">
    <property type="entry name" value="GGDEF_dom"/>
</dbReference>
<dbReference type="AlphaFoldDB" id="A0A2T0VBA5"/>
<proteinExistence type="predicted"/>
<dbReference type="Proteomes" id="UP000237983">
    <property type="component" value="Unassembled WGS sequence"/>
</dbReference>
<accession>A0A2T0VBA5</accession>
<dbReference type="InterPro" id="IPR029016">
    <property type="entry name" value="GAF-like_dom_sf"/>
</dbReference>
<organism evidence="4 5">
    <name type="scientific">Glaciihabitans tibetensis</name>
    <dbReference type="NCBI Taxonomy" id="1266600"/>
    <lineage>
        <taxon>Bacteria</taxon>
        <taxon>Bacillati</taxon>
        <taxon>Actinomycetota</taxon>
        <taxon>Actinomycetes</taxon>
        <taxon>Micrococcales</taxon>
        <taxon>Microbacteriaceae</taxon>
        <taxon>Glaciihabitans</taxon>
    </lineage>
</organism>
<gene>
    <name evidence="4" type="ORF">B0I08_10667</name>
</gene>
<dbReference type="InterPro" id="IPR000700">
    <property type="entry name" value="PAS-assoc_C"/>
</dbReference>
<dbReference type="InterPro" id="IPR000014">
    <property type="entry name" value="PAS"/>
</dbReference>
<keyword evidence="1" id="KW-0175">Coiled coil</keyword>
<dbReference type="PROSITE" id="PS50113">
    <property type="entry name" value="PAC"/>
    <property type="match status" value="1"/>
</dbReference>
<evidence type="ECO:0000259" key="2">
    <source>
        <dbReference type="PROSITE" id="PS50113"/>
    </source>
</evidence>
<sequence>MSTDPSPSPDTGYFEALYQSAPFGYLITDHEDLILRVNGTLLAWGGYEEHQLVGQPFRNLLTPGSQLLYETRHRPVLGLQGTANEMSLQLVTAAGPTLPVLINAASVLDERGNLSEVRIGVLDASSRVSYEQELRAAQRTAESLSARVAILQGASAAFATSDTEALIAQILASILEDALVAAAVCVALVNSAGELEVVAGTNPLDVLIREESNRVGNAVLQLERPVVVGRSDEDRKQYPLVTSALREARLHCVAVFPIMNDATPIGVTAAFFGRERSFTSSETEMVLSVARQASQGLTRMRAQDQLAYAALHDQLTGLANRAFVRESIALAVSSSANTFRPVSVMFIDLDGFKAVNDQLGHREGDAVLREVAKRLSASVRAADFVGRYGGDEFVVICHDTGERESAAIAARIHREIRLPYPEAEGFAVSASIGIAVHEASHEPTTVDGLIGAADAAMYESKRLGRDRTTQVLL</sequence>
<dbReference type="SMART" id="SM00065">
    <property type="entry name" value="GAF"/>
    <property type="match status" value="1"/>
</dbReference>
<dbReference type="CDD" id="cd01949">
    <property type="entry name" value="GGDEF"/>
    <property type="match status" value="1"/>
</dbReference>
<name>A0A2T0VBA5_9MICO</name>
<dbReference type="InterPro" id="IPR003018">
    <property type="entry name" value="GAF"/>
</dbReference>
<dbReference type="NCBIfam" id="TIGR00254">
    <property type="entry name" value="GGDEF"/>
    <property type="match status" value="1"/>
</dbReference>
<dbReference type="FunFam" id="3.30.70.270:FF:000001">
    <property type="entry name" value="Diguanylate cyclase domain protein"/>
    <property type="match status" value="1"/>
</dbReference>
<dbReference type="Pfam" id="PF13185">
    <property type="entry name" value="GAF_2"/>
    <property type="match status" value="1"/>
</dbReference>
<feature type="coiled-coil region" evidence="1">
    <location>
        <begin position="127"/>
        <end position="154"/>
    </location>
</feature>
<dbReference type="SMART" id="SM00267">
    <property type="entry name" value="GGDEF"/>
    <property type="match status" value="1"/>
</dbReference>
<dbReference type="SMART" id="SM00091">
    <property type="entry name" value="PAS"/>
    <property type="match status" value="1"/>
</dbReference>
<feature type="domain" description="PAC" evidence="2">
    <location>
        <begin position="84"/>
        <end position="136"/>
    </location>
</feature>
<dbReference type="PANTHER" id="PTHR44757">
    <property type="entry name" value="DIGUANYLATE CYCLASE DGCP"/>
    <property type="match status" value="1"/>
</dbReference>
<dbReference type="Gene3D" id="3.30.450.40">
    <property type="match status" value="1"/>
</dbReference>
<feature type="domain" description="GGDEF" evidence="3">
    <location>
        <begin position="340"/>
        <end position="473"/>
    </location>
</feature>
<dbReference type="InterPro" id="IPR043128">
    <property type="entry name" value="Rev_trsase/Diguanyl_cyclase"/>
</dbReference>
<evidence type="ECO:0000256" key="1">
    <source>
        <dbReference type="SAM" id="Coils"/>
    </source>
</evidence>
<dbReference type="InterPro" id="IPR052155">
    <property type="entry name" value="Biofilm_reg_signaling"/>
</dbReference>
<dbReference type="Gene3D" id="3.30.450.20">
    <property type="entry name" value="PAS domain"/>
    <property type="match status" value="1"/>
</dbReference>